<reference evidence="2 3" key="1">
    <citation type="submission" date="2019-11" db="EMBL/GenBank/DDBJ databases">
        <title>Identification of a novel strain.</title>
        <authorList>
            <person name="Xu Q."/>
            <person name="Wang G."/>
        </authorList>
    </citation>
    <scope>NUCLEOTIDE SEQUENCE [LARGE SCALE GENOMIC DNA]</scope>
    <source>
        <strain evidence="3">xq</strain>
    </source>
</reference>
<evidence type="ECO:0000256" key="1">
    <source>
        <dbReference type="SAM" id="SignalP"/>
    </source>
</evidence>
<accession>A0A6I3KNK9</accession>
<feature type="signal peptide" evidence="1">
    <location>
        <begin position="1"/>
        <end position="21"/>
    </location>
</feature>
<dbReference type="RefSeq" id="WP_154739897.1">
    <property type="nucleotide sequence ID" value="NZ_WMBQ01000002.1"/>
</dbReference>
<name>A0A6I3KNK9_9HYPH</name>
<protein>
    <submittedName>
        <fullName evidence="2">Uncharacterized protein</fullName>
    </submittedName>
</protein>
<sequence length="101" mass="11147">MMFRCLALIAAVALLAPATYAAEEWWMVHRTEEGAQCGPPLEADGVVLTPGEILKRFDECKLMDETPSLDLKNVMVNCEGNLNSVFIFSKTKEGCEAIKPQ</sequence>
<keyword evidence="3" id="KW-1185">Reference proteome</keyword>
<evidence type="ECO:0000313" key="3">
    <source>
        <dbReference type="Proteomes" id="UP000440694"/>
    </source>
</evidence>
<dbReference type="AlphaFoldDB" id="A0A6I3KNK9"/>
<gene>
    <name evidence="2" type="ORF">GIW81_13465</name>
</gene>
<feature type="chain" id="PRO_5026059654" evidence="1">
    <location>
        <begin position="22"/>
        <end position="101"/>
    </location>
</feature>
<proteinExistence type="predicted"/>
<organism evidence="2 3">
    <name type="scientific">Hyphomicrobium album</name>
    <dbReference type="NCBI Taxonomy" id="2665159"/>
    <lineage>
        <taxon>Bacteria</taxon>
        <taxon>Pseudomonadati</taxon>
        <taxon>Pseudomonadota</taxon>
        <taxon>Alphaproteobacteria</taxon>
        <taxon>Hyphomicrobiales</taxon>
        <taxon>Hyphomicrobiaceae</taxon>
        <taxon>Hyphomicrobium</taxon>
    </lineage>
</organism>
<keyword evidence="1" id="KW-0732">Signal</keyword>
<dbReference type="Proteomes" id="UP000440694">
    <property type="component" value="Unassembled WGS sequence"/>
</dbReference>
<dbReference type="EMBL" id="WMBQ01000002">
    <property type="protein sequence ID" value="MTD95342.1"/>
    <property type="molecule type" value="Genomic_DNA"/>
</dbReference>
<comment type="caution">
    <text evidence="2">The sequence shown here is derived from an EMBL/GenBank/DDBJ whole genome shotgun (WGS) entry which is preliminary data.</text>
</comment>
<evidence type="ECO:0000313" key="2">
    <source>
        <dbReference type="EMBL" id="MTD95342.1"/>
    </source>
</evidence>